<sequence length="220" mass="22762">MTQGYGVCMIVQPTSHSKHRARLKTLAIVGASALTLAGCGTSNSTTNDASSVTQTMSATADGAQLSNEASTGPTALGEADVAMKTLRPEAPAQLMVTGVRIGSHNGFDRVVFDLTGEGSPGWFIDYTSNPTQQGSGNTINFSGDTALNVNIDGTVYPFDLGLEDPAIGTVDGSGSIVSQVVSAGTFEGRSQFVIGLNGKHPYSVTELQDPHRLVVDVLAQ</sequence>
<dbReference type="AlphaFoldDB" id="A0AB72VA64"/>
<name>A0AB72VA64_CORGB</name>
<accession>A0AB72VA64</accession>
<evidence type="ECO:0000313" key="2">
    <source>
        <dbReference type="EMBL" id="BAF53709.1"/>
    </source>
</evidence>
<organism evidence="2">
    <name type="scientific">Corynebacterium glutamicum (strain R)</name>
    <dbReference type="NCBI Taxonomy" id="340322"/>
    <lineage>
        <taxon>Bacteria</taxon>
        <taxon>Bacillati</taxon>
        <taxon>Actinomycetota</taxon>
        <taxon>Actinomycetes</taxon>
        <taxon>Mycobacteriales</taxon>
        <taxon>Corynebacteriaceae</taxon>
        <taxon>Corynebacterium</taxon>
    </lineage>
</organism>
<dbReference type="Pfam" id="PF24837">
    <property type="entry name" value="AMIN-like"/>
    <property type="match status" value="1"/>
</dbReference>
<proteinExistence type="predicted"/>
<gene>
    <name evidence="2" type="ordered locus">cgR_0738</name>
</gene>
<dbReference type="EMBL" id="AP009044">
    <property type="protein sequence ID" value="BAF53709.1"/>
    <property type="molecule type" value="Genomic_DNA"/>
</dbReference>
<protein>
    <recommendedName>
        <fullName evidence="1">AMIN-like domain-containing protein</fullName>
    </recommendedName>
</protein>
<dbReference type="KEGG" id="cgt:cgR_0738"/>
<dbReference type="InterPro" id="IPR056303">
    <property type="entry name" value="AMIN-like"/>
</dbReference>
<dbReference type="RefSeq" id="WP_011896833.1">
    <property type="nucleotide sequence ID" value="NC_009342.1"/>
</dbReference>
<feature type="domain" description="AMIN-like" evidence="1">
    <location>
        <begin position="95"/>
        <end position="218"/>
    </location>
</feature>
<evidence type="ECO:0000259" key="1">
    <source>
        <dbReference type="Pfam" id="PF24837"/>
    </source>
</evidence>
<reference evidence="2" key="1">
    <citation type="journal article" date="2007" name="Microbiology">
        <title>Comparative analysis of the Corynebacterium glutamicum group and complete genome sequence of strain R.</title>
        <authorList>
            <person name="Yukawa H."/>
            <person name="Omumasaba C.A."/>
            <person name="Nonaka H."/>
            <person name="Kos P."/>
            <person name="Okai N."/>
            <person name="Suzuki N."/>
            <person name="Suda M."/>
            <person name="Tsuge Y."/>
            <person name="Watanabe J."/>
            <person name="Ikeda Y."/>
            <person name="Vertes A.A."/>
            <person name="Inui M."/>
        </authorList>
    </citation>
    <scope>NUCLEOTIDE SEQUENCE</scope>
    <source>
        <strain evidence="2">R</strain>
    </source>
</reference>
<dbReference type="Proteomes" id="UP000006698">
    <property type="component" value="Chromosome"/>
</dbReference>